<proteinExistence type="predicted"/>
<organism evidence="2">
    <name type="scientific">sediment metagenome</name>
    <dbReference type="NCBI Taxonomy" id="749907"/>
    <lineage>
        <taxon>unclassified sequences</taxon>
        <taxon>metagenomes</taxon>
        <taxon>ecological metagenomes</taxon>
    </lineage>
</organism>
<dbReference type="SUPFAM" id="SSF53474">
    <property type="entry name" value="alpha/beta-Hydrolases"/>
    <property type="match status" value="1"/>
</dbReference>
<feature type="domain" description="AB hydrolase-1" evidence="1">
    <location>
        <begin position="21"/>
        <end position="135"/>
    </location>
</feature>
<dbReference type="InterPro" id="IPR029058">
    <property type="entry name" value="AB_hydrolase_fold"/>
</dbReference>
<protein>
    <recommendedName>
        <fullName evidence="1">AB hydrolase-1 domain-containing protein</fullName>
    </recommendedName>
</protein>
<accession>D9PLC0</accession>
<dbReference type="EMBL" id="ADZX01000708">
    <property type="protein sequence ID" value="EFK95645.1"/>
    <property type="molecule type" value="Genomic_DNA"/>
</dbReference>
<dbReference type="Gene3D" id="3.40.50.1820">
    <property type="entry name" value="alpha/beta hydrolase"/>
    <property type="match status" value="1"/>
</dbReference>
<evidence type="ECO:0000313" key="2">
    <source>
        <dbReference type="EMBL" id="EFK95645.1"/>
    </source>
</evidence>
<reference evidence="2" key="2">
    <citation type="journal article" date="2011" name="Microb. Ecol.">
        <title>Taxonomic and Functional Metagenomic Profiling of the Microbial Community in the Anoxic Sediment of a Sub-saline Shallow Lake (Laguna de Carrizo, Central Spain).</title>
        <authorList>
            <person name="Ferrer M."/>
            <person name="Guazzaroni M.E."/>
            <person name="Richter M."/>
            <person name="Garcia-Salamanca A."/>
            <person name="Yarza P."/>
            <person name="Suarez-Suarez A."/>
            <person name="Solano J."/>
            <person name="Alcaide M."/>
            <person name="van Dillewijn P."/>
            <person name="Molina-Henares M.A."/>
            <person name="Lopez-Cortes N."/>
            <person name="Al-Ramahi Y."/>
            <person name="Guerrero C."/>
            <person name="Acosta A."/>
            <person name="de Eugenio L.I."/>
            <person name="Martinez V."/>
            <person name="Marques S."/>
            <person name="Rojo F."/>
            <person name="Santero E."/>
            <person name="Genilloud O."/>
            <person name="Perez-Perez J."/>
            <person name="Rossello-Mora R."/>
            <person name="Ramos J.L."/>
        </authorList>
    </citation>
    <scope>NUCLEOTIDE SEQUENCE</scope>
</reference>
<dbReference type="PANTHER" id="PTHR37946">
    <property type="entry name" value="SLL1969 PROTEIN"/>
    <property type="match status" value="1"/>
</dbReference>
<sequence>MARALFLFLLLLASARAGDAVILLHGLARTSRSMDRMEAAFAAAGYVVLNIDYPSRSTAIAALSEAVIGDALAEARRRGCAHVHFVAHSLGGILVRSYFAKHAEPRLGRVVMLGPPNQGSEVVDRLGSWWLFHRINGPAGAELGTGPDSVPHSLGPVRFELG</sequence>
<comment type="caution">
    <text evidence="2">The sequence shown here is derived from an EMBL/GenBank/DDBJ whole genome shotgun (WGS) entry which is preliminary data.</text>
</comment>
<dbReference type="InterPro" id="IPR000073">
    <property type="entry name" value="AB_hydrolase_1"/>
</dbReference>
<gene>
    <name evidence="2" type="ORF">LDC_2343</name>
</gene>
<dbReference type="PANTHER" id="PTHR37946:SF1">
    <property type="entry name" value="SLL1969 PROTEIN"/>
    <property type="match status" value="1"/>
</dbReference>
<feature type="non-terminal residue" evidence="2">
    <location>
        <position position="162"/>
    </location>
</feature>
<evidence type="ECO:0000259" key="1">
    <source>
        <dbReference type="Pfam" id="PF12697"/>
    </source>
</evidence>
<dbReference type="Pfam" id="PF12697">
    <property type="entry name" value="Abhydrolase_6"/>
    <property type="match status" value="1"/>
</dbReference>
<name>D9PLC0_9ZZZZ</name>
<dbReference type="AlphaFoldDB" id="D9PLC0"/>
<reference evidence="2" key="1">
    <citation type="submission" date="2010-07" db="EMBL/GenBank/DDBJ databases">
        <authorList>
            <consortium name="CONSOLIDER consortium CSD2007-00005"/>
            <person name="Guazzaroni M.-E."/>
            <person name="Richter M."/>
            <person name="Garcia-Salamanca A."/>
            <person name="Yarza P."/>
            <person name="Ferrer M."/>
        </authorList>
    </citation>
    <scope>NUCLEOTIDE SEQUENCE</scope>
</reference>